<dbReference type="SUPFAM" id="SSF53187">
    <property type="entry name" value="Zn-dependent exopeptidases"/>
    <property type="match status" value="1"/>
</dbReference>
<dbReference type="InterPro" id="IPR001261">
    <property type="entry name" value="ArgE/DapE_CS"/>
</dbReference>
<dbReference type="GO" id="GO:0046872">
    <property type="term" value="F:metal ion binding"/>
    <property type="evidence" value="ECO:0007669"/>
    <property type="project" value="UniProtKB-KW"/>
</dbReference>
<name>A0A2A4XBX4_9GAMM</name>
<keyword evidence="6" id="KW-0812">Transmembrane</keyword>
<evidence type="ECO:0000256" key="1">
    <source>
        <dbReference type="ARBA" id="ARBA00001947"/>
    </source>
</evidence>
<dbReference type="PANTHER" id="PTHR43808:SF9">
    <property type="entry name" value="BLL0789 PROTEIN"/>
    <property type="match status" value="1"/>
</dbReference>
<keyword evidence="5" id="KW-0170">Cobalt</keyword>
<evidence type="ECO:0000313" key="8">
    <source>
        <dbReference type="EMBL" id="PCI79565.1"/>
    </source>
</evidence>
<evidence type="ECO:0000256" key="2">
    <source>
        <dbReference type="ARBA" id="ARBA00022723"/>
    </source>
</evidence>
<dbReference type="EMBL" id="NVUL01000016">
    <property type="protein sequence ID" value="PCI79565.1"/>
    <property type="molecule type" value="Genomic_DNA"/>
</dbReference>
<feature type="domain" description="Peptidase M20 dimerisation" evidence="7">
    <location>
        <begin position="291"/>
        <end position="389"/>
    </location>
</feature>
<dbReference type="Pfam" id="PF07687">
    <property type="entry name" value="M20_dimer"/>
    <property type="match status" value="1"/>
</dbReference>
<dbReference type="CDD" id="cd03885">
    <property type="entry name" value="M20_CPDG2"/>
    <property type="match status" value="1"/>
</dbReference>
<dbReference type="Gene3D" id="3.30.70.360">
    <property type="match status" value="1"/>
</dbReference>
<organism evidence="8 9">
    <name type="scientific">SAR86 cluster bacterium</name>
    <dbReference type="NCBI Taxonomy" id="2030880"/>
    <lineage>
        <taxon>Bacteria</taxon>
        <taxon>Pseudomonadati</taxon>
        <taxon>Pseudomonadota</taxon>
        <taxon>Gammaproteobacteria</taxon>
        <taxon>SAR86 cluster</taxon>
    </lineage>
</organism>
<evidence type="ECO:0000256" key="4">
    <source>
        <dbReference type="ARBA" id="ARBA00022833"/>
    </source>
</evidence>
<dbReference type="PROSITE" id="PS00758">
    <property type="entry name" value="ARGE_DAPE_CPG2_1"/>
    <property type="match status" value="1"/>
</dbReference>
<gene>
    <name evidence="8" type="ORF">COB20_04585</name>
</gene>
<dbReference type="InterPro" id="IPR050072">
    <property type="entry name" value="Peptidase_M20A"/>
</dbReference>
<accession>A0A2A4XBX4</accession>
<dbReference type="AlphaFoldDB" id="A0A2A4XBX4"/>
<dbReference type="PANTHER" id="PTHR43808">
    <property type="entry name" value="ACETYLORNITHINE DEACETYLASE"/>
    <property type="match status" value="1"/>
</dbReference>
<dbReference type="InterPro" id="IPR002933">
    <property type="entry name" value="Peptidase_M20"/>
</dbReference>
<keyword evidence="6" id="KW-1133">Transmembrane helix</keyword>
<dbReference type="Gene3D" id="3.40.630.10">
    <property type="entry name" value="Zn peptidases"/>
    <property type="match status" value="1"/>
</dbReference>
<evidence type="ECO:0000259" key="7">
    <source>
        <dbReference type="Pfam" id="PF07687"/>
    </source>
</evidence>
<dbReference type="SUPFAM" id="SSF55031">
    <property type="entry name" value="Bacterial exopeptidase dimerisation domain"/>
    <property type="match status" value="1"/>
</dbReference>
<comment type="caution">
    <text evidence="8">The sequence shown here is derived from an EMBL/GenBank/DDBJ whole genome shotgun (WGS) entry which is preliminary data.</text>
</comment>
<keyword evidence="3" id="KW-0378">Hydrolase</keyword>
<dbReference type="Pfam" id="PF01546">
    <property type="entry name" value="Peptidase_M20"/>
    <property type="match status" value="1"/>
</dbReference>
<proteinExistence type="predicted"/>
<evidence type="ECO:0000313" key="9">
    <source>
        <dbReference type="Proteomes" id="UP000218767"/>
    </source>
</evidence>
<comment type="cofactor">
    <cofactor evidence="1">
        <name>Zn(2+)</name>
        <dbReference type="ChEBI" id="CHEBI:29105"/>
    </cofactor>
</comment>
<keyword evidence="6" id="KW-0472">Membrane</keyword>
<keyword evidence="4" id="KW-0862">Zinc</keyword>
<evidence type="ECO:0000256" key="5">
    <source>
        <dbReference type="ARBA" id="ARBA00023285"/>
    </source>
</evidence>
<feature type="transmembrane region" description="Helical" evidence="6">
    <location>
        <begin position="6"/>
        <end position="29"/>
    </location>
</feature>
<evidence type="ECO:0000256" key="3">
    <source>
        <dbReference type="ARBA" id="ARBA00022801"/>
    </source>
</evidence>
<reference evidence="9" key="1">
    <citation type="submission" date="2017-08" db="EMBL/GenBank/DDBJ databases">
        <title>A dynamic microbial community with high functional redundancy inhabits the cold, oxic subseafloor aquifer.</title>
        <authorList>
            <person name="Tully B.J."/>
            <person name="Wheat C.G."/>
            <person name="Glazer B.T."/>
            <person name="Huber J.A."/>
        </authorList>
    </citation>
    <scope>NUCLEOTIDE SEQUENCE [LARGE SCALE GENOMIC DNA]</scope>
</reference>
<keyword evidence="2" id="KW-0479">Metal-binding</keyword>
<dbReference type="InterPro" id="IPR011650">
    <property type="entry name" value="Peptidase_M20_dimer"/>
</dbReference>
<evidence type="ECO:0000256" key="6">
    <source>
        <dbReference type="SAM" id="Phobius"/>
    </source>
</evidence>
<dbReference type="GO" id="GO:0016787">
    <property type="term" value="F:hydrolase activity"/>
    <property type="evidence" value="ECO:0007669"/>
    <property type="project" value="UniProtKB-KW"/>
</dbReference>
<dbReference type="InterPro" id="IPR036264">
    <property type="entry name" value="Bact_exopeptidase_dim_dom"/>
</dbReference>
<dbReference type="Proteomes" id="UP000218767">
    <property type="component" value="Unassembled WGS sequence"/>
</dbReference>
<protein>
    <recommendedName>
        <fullName evidence="7">Peptidase M20 dimerisation domain-containing protein</fullName>
    </recommendedName>
</protein>
<sequence length="496" mass="53818">MQSQALLFISLFPYFLLTGLAEIIVLLLLSKRGSSNVANEEISYQDETKKMTRLNYLGRLNAMTNVVEKRKTSVFLLSAFLFTFSGYAQDTVEPSLNTEERELTSWLDSQEDNMLEMLERITNINSGSLNKQGVNELASIFSEELRQLGFSISTLPGEVIEMPSCPGSDYNVDVADHVLASKSGSGSKLLMMGHLDTVFPPDSPFQEFSREGDTMYGPGVSDMKGGLVVMLYALKALNENGGLQDKSITVLLNSDEEMGSLSSRKYLEAQARLHDWGLVYESSGNNRLTRERKGLGQARFVVHGRASHAGGAHEQGRSAIKELAYKIVQIENITDYETGVTVNVGVVSGGEARNTIAPCAEALIDLRYPQAQQGIDALAQFEEIFGSVYSYPVDSGEITTESWTNLHRPAKIATPESDFLLNKTIAIGRLLGQELGVGDSGGGTDGSLTQAVGLPTLDSLGSAGIGAHSNREQGRVSSLVERAKLSAVLIRRLAAE</sequence>